<feature type="domain" description="GGDEF" evidence="2">
    <location>
        <begin position="310"/>
        <end position="442"/>
    </location>
</feature>
<dbReference type="GO" id="GO:0052621">
    <property type="term" value="F:diguanylate cyclase activity"/>
    <property type="evidence" value="ECO:0007669"/>
    <property type="project" value="UniProtKB-EC"/>
</dbReference>
<gene>
    <name evidence="3" type="ORF">H9894_06265</name>
</gene>
<dbReference type="Gene3D" id="3.30.70.270">
    <property type="match status" value="1"/>
</dbReference>
<dbReference type="InterPro" id="IPR000160">
    <property type="entry name" value="GGDEF_dom"/>
</dbReference>
<reference evidence="3" key="1">
    <citation type="journal article" date="2021" name="PeerJ">
        <title>Extensive microbial diversity within the chicken gut microbiome revealed by metagenomics and culture.</title>
        <authorList>
            <person name="Gilroy R."/>
            <person name="Ravi A."/>
            <person name="Getino M."/>
            <person name="Pursley I."/>
            <person name="Horton D.L."/>
            <person name="Alikhan N.F."/>
            <person name="Baker D."/>
            <person name="Gharbi K."/>
            <person name="Hall N."/>
            <person name="Watson M."/>
            <person name="Adriaenssens E.M."/>
            <person name="Foster-Nyarko E."/>
            <person name="Jarju S."/>
            <person name="Secka A."/>
            <person name="Antonio M."/>
            <person name="Oren A."/>
            <person name="Chaudhuri R.R."/>
            <person name="La Ragione R."/>
            <person name="Hildebrand F."/>
            <person name="Pallen M.J."/>
        </authorList>
    </citation>
    <scope>NUCLEOTIDE SEQUENCE</scope>
    <source>
        <strain evidence="3">ChiHecec2B26-446</strain>
    </source>
</reference>
<evidence type="ECO:0000259" key="2">
    <source>
        <dbReference type="PROSITE" id="PS50887"/>
    </source>
</evidence>
<dbReference type="FunFam" id="3.30.70.270:FF:000001">
    <property type="entry name" value="Diguanylate cyclase domain protein"/>
    <property type="match status" value="1"/>
</dbReference>
<evidence type="ECO:0000313" key="3">
    <source>
        <dbReference type="EMBL" id="HIW00779.1"/>
    </source>
</evidence>
<accession>A0A9D1PXZ8</accession>
<dbReference type="InterPro" id="IPR050469">
    <property type="entry name" value="Diguanylate_Cyclase"/>
</dbReference>
<dbReference type="CDD" id="cd01949">
    <property type="entry name" value="GGDEF"/>
    <property type="match status" value="1"/>
</dbReference>
<organism evidence="3 4">
    <name type="scientific">Candidatus Desulfovibrio intestinipullorum</name>
    <dbReference type="NCBI Taxonomy" id="2838536"/>
    <lineage>
        <taxon>Bacteria</taxon>
        <taxon>Pseudomonadati</taxon>
        <taxon>Thermodesulfobacteriota</taxon>
        <taxon>Desulfovibrionia</taxon>
        <taxon>Desulfovibrionales</taxon>
        <taxon>Desulfovibrionaceae</taxon>
        <taxon>Desulfovibrio</taxon>
    </lineage>
</organism>
<dbReference type="NCBIfam" id="TIGR00254">
    <property type="entry name" value="GGDEF"/>
    <property type="match status" value="1"/>
</dbReference>
<reference evidence="3" key="2">
    <citation type="submission" date="2021-04" db="EMBL/GenBank/DDBJ databases">
        <authorList>
            <person name="Gilroy R."/>
        </authorList>
    </citation>
    <scope>NUCLEOTIDE SEQUENCE</scope>
    <source>
        <strain evidence="3">ChiHecec2B26-446</strain>
    </source>
</reference>
<dbReference type="Pfam" id="PF00990">
    <property type="entry name" value="GGDEF"/>
    <property type="match status" value="1"/>
</dbReference>
<dbReference type="EMBL" id="DXHV01000061">
    <property type="protein sequence ID" value="HIW00779.1"/>
    <property type="molecule type" value="Genomic_DNA"/>
</dbReference>
<comment type="caution">
    <text evidence="3">The sequence shown here is derived from an EMBL/GenBank/DDBJ whole genome shotgun (WGS) entry which is preliminary data.</text>
</comment>
<dbReference type="EC" id="2.7.7.65" evidence="1"/>
<dbReference type="GO" id="GO:1902201">
    <property type="term" value="P:negative regulation of bacterial-type flagellum-dependent cell motility"/>
    <property type="evidence" value="ECO:0007669"/>
    <property type="project" value="TreeGrafter"/>
</dbReference>
<dbReference type="SUPFAM" id="SSF55073">
    <property type="entry name" value="Nucleotide cyclase"/>
    <property type="match status" value="1"/>
</dbReference>
<dbReference type="AlphaFoldDB" id="A0A9D1PXZ8"/>
<dbReference type="GO" id="GO:0043709">
    <property type="term" value="P:cell adhesion involved in single-species biofilm formation"/>
    <property type="evidence" value="ECO:0007669"/>
    <property type="project" value="TreeGrafter"/>
</dbReference>
<dbReference type="SMART" id="SM00267">
    <property type="entry name" value="GGDEF"/>
    <property type="match status" value="1"/>
</dbReference>
<dbReference type="Proteomes" id="UP000886752">
    <property type="component" value="Unassembled WGS sequence"/>
</dbReference>
<dbReference type="InterPro" id="IPR029787">
    <property type="entry name" value="Nucleotide_cyclase"/>
</dbReference>
<evidence type="ECO:0000313" key="4">
    <source>
        <dbReference type="Proteomes" id="UP000886752"/>
    </source>
</evidence>
<protein>
    <recommendedName>
        <fullName evidence="1">diguanylate cyclase</fullName>
        <ecNumber evidence="1">2.7.7.65</ecNumber>
    </recommendedName>
</protein>
<dbReference type="PROSITE" id="PS50887">
    <property type="entry name" value="GGDEF"/>
    <property type="match status" value="1"/>
</dbReference>
<sequence length="478" mass="54129">MLPKNDILQAIALHDCDLALVIDCASGHYQLCHASQAFSILPESGDYTTALLSAHEQIIYPEDRQHFLNVMELPSLQKALAASTRSTCRVLFRRKAADAGFVRGEARFFYRTEERQEIVLSYHDVHFNDPVSLYTTPEISIFDPRSSLPLDIRKMYTSLTVLDVRSRRICSTPHYTSILNCQSYEEQIQWFAENLVVPEEREQFLRFFELDHLLATVRASHGFCSTHYTFVVGEQCHNFILCIYQMAFPGQEGREYLVGYSLDITHLQQTEMHTRKLLEQSSLDTLTGITNRQAAERDIARHLLMQAEDEQSLLLVLDVDNFKFFNDHYGHQTGDAVLVFMARTLKSTFRKDDIVCRWGGDEFLVLLKNVRSVDSVSNRLRRLCTTTAGFTLKDIPLPVTLSIGGALAKGARCNLQDLFRAADSALYAVKRGGRNGFVCADGSSVHRFCGPAIPDRARGDRQSETALDADRQRVIADA</sequence>
<name>A0A9D1PXZ8_9BACT</name>
<dbReference type="PANTHER" id="PTHR45138">
    <property type="entry name" value="REGULATORY COMPONENTS OF SENSORY TRANSDUCTION SYSTEM"/>
    <property type="match status" value="1"/>
</dbReference>
<dbReference type="GO" id="GO:0005886">
    <property type="term" value="C:plasma membrane"/>
    <property type="evidence" value="ECO:0007669"/>
    <property type="project" value="TreeGrafter"/>
</dbReference>
<dbReference type="InterPro" id="IPR043128">
    <property type="entry name" value="Rev_trsase/Diguanyl_cyclase"/>
</dbReference>
<dbReference type="PANTHER" id="PTHR45138:SF24">
    <property type="entry name" value="DIGUANYLATE CYCLASE DGCC-RELATED"/>
    <property type="match status" value="1"/>
</dbReference>
<proteinExistence type="predicted"/>
<evidence type="ECO:0000256" key="1">
    <source>
        <dbReference type="ARBA" id="ARBA00012528"/>
    </source>
</evidence>